<dbReference type="Proteomes" id="UP001228905">
    <property type="component" value="Unassembled WGS sequence"/>
</dbReference>
<protein>
    <recommendedName>
        <fullName evidence="3">MmcQ/YjbR family DNA-binding protein</fullName>
    </recommendedName>
</protein>
<sequence>MPVSPADARRLAAALPDVVDASSDRALNFQIDGKGFAWSWNERVHPKKPRVPRLDILAVRCPKDEKGPLQFANPEAFVQDPHYADYGAVVVRLDAIDEADLAELLAQGRESLLAAKRRPGGARTRRSPATR</sequence>
<keyword evidence="2" id="KW-1185">Reference proteome</keyword>
<evidence type="ECO:0008006" key="3">
    <source>
        <dbReference type="Google" id="ProtNLM"/>
    </source>
</evidence>
<evidence type="ECO:0000313" key="2">
    <source>
        <dbReference type="Proteomes" id="UP001228905"/>
    </source>
</evidence>
<name>A0ABU0IY84_9CAUL</name>
<dbReference type="EMBL" id="JAUSVS010000009">
    <property type="protein sequence ID" value="MDQ0466019.1"/>
    <property type="molecule type" value="Genomic_DNA"/>
</dbReference>
<reference evidence="1 2" key="1">
    <citation type="submission" date="2023-07" db="EMBL/GenBank/DDBJ databases">
        <title>Genomic Encyclopedia of Type Strains, Phase IV (KMG-IV): sequencing the most valuable type-strain genomes for metagenomic binning, comparative biology and taxonomic classification.</title>
        <authorList>
            <person name="Goeker M."/>
        </authorList>
    </citation>
    <scope>NUCLEOTIDE SEQUENCE [LARGE SCALE GENOMIC DNA]</scope>
    <source>
        <strain evidence="1 2">DSM 18695</strain>
    </source>
</reference>
<comment type="caution">
    <text evidence="1">The sequence shown here is derived from an EMBL/GenBank/DDBJ whole genome shotgun (WGS) entry which is preliminary data.</text>
</comment>
<evidence type="ECO:0000313" key="1">
    <source>
        <dbReference type="EMBL" id="MDQ0466019.1"/>
    </source>
</evidence>
<accession>A0ABU0IY84</accession>
<dbReference type="RefSeq" id="WP_307351810.1">
    <property type="nucleotide sequence ID" value="NZ_JAUSVS010000009.1"/>
</dbReference>
<gene>
    <name evidence="1" type="ORF">QO010_003812</name>
</gene>
<organism evidence="1 2">
    <name type="scientific">Caulobacter ginsengisoli</name>
    <dbReference type="NCBI Taxonomy" id="400775"/>
    <lineage>
        <taxon>Bacteria</taxon>
        <taxon>Pseudomonadati</taxon>
        <taxon>Pseudomonadota</taxon>
        <taxon>Alphaproteobacteria</taxon>
        <taxon>Caulobacterales</taxon>
        <taxon>Caulobacteraceae</taxon>
        <taxon>Caulobacter</taxon>
    </lineage>
</organism>
<proteinExistence type="predicted"/>